<name>A0A3M7T146_BRAPC</name>
<dbReference type="Proteomes" id="UP000276133">
    <property type="component" value="Unassembled WGS sequence"/>
</dbReference>
<accession>A0A3M7T146</accession>
<reference evidence="1 2" key="1">
    <citation type="journal article" date="2018" name="Sci. Rep.">
        <title>Genomic signatures of local adaptation to the degree of environmental predictability in rotifers.</title>
        <authorList>
            <person name="Franch-Gras L."/>
            <person name="Hahn C."/>
            <person name="Garcia-Roger E.M."/>
            <person name="Carmona M.J."/>
            <person name="Serra M."/>
            <person name="Gomez A."/>
        </authorList>
    </citation>
    <scope>NUCLEOTIDE SEQUENCE [LARGE SCALE GENOMIC DNA]</scope>
    <source>
        <strain evidence="1">HYR1</strain>
    </source>
</reference>
<keyword evidence="2" id="KW-1185">Reference proteome</keyword>
<comment type="caution">
    <text evidence="1">The sequence shown here is derived from an EMBL/GenBank/DDBJ whole genome shotgun (WGS) entry which is preliminary data.</text>
</comment>
<evidence type="ECO:0000313" key="2">
    <source>
        <dbReference type="Proteomes" id="UP000276133"/>
    </source>
</evidence>
<evidence type="ECO:0000313" key="1">
    <source>
        <dbReference type="EMBL" id="RNA41677.1"/>
    </source>
</evidence>
<organism evidence="1 2">
    <name type="scientific">Brachionus plicatilis</name>
    <name type="common">Marine rotifer</name>
    <name type="synonym">Brachionus muelleri</name>
    <dbReference type="NCBI Taxonomy" id="10195"/>
    <lineage>
        <taxon>Eukaryota</taxon>
        <taxon>Metazoa</taxon>
        <taxon>Spiralia</taxon>
        <taxon>Gnathifera</taxon>
        <taxon>Rotifera</taxon>
        <taxon>Eurotatoria</taxon>
        <taxon>Monogononta</taxon>
        <taxon>Pseudotrocha</taxon>
        <taxon>Ploima</taxon>
        <taxon>Brachionidae</taxon>
        <taxon>Brachionus</taxon>
    </lineage>
</organism>
<proteinExistence type="predicted"/>
<dbReference type="EMBL" id="REGN01000477">
    <property type="protein sequence ID" value="RNA41677.1"/>
    <property type="molecule type" value="Genomic_DNA"/>
</dbReference>
<protein>
    <submittedName>
        <fullName evidence="1">Uncharacterized protein</fullName>
    </submittedName>
</protein>
<sequence>MNAFKAINDADEISTNKRSTAKTCDCVQEYESLKEFKDWSKIYTSTMSSGYFTVETSCKKSIYIKVKNGEKNGSVYVSDNQHSNHSKR</sequence>
<gene>
    <name evidence="1" type="ORF">BpHYR1_052790</name>
</gene>
<dbReference type="AlphaFoldDB" id="A0A3M7T146"/>